<dbReference type="InterPro" id="IPR011057">
    <property type="entry name" value="Mss4-like_sf"/>
</dbReference>
<sequence>MADDFKVTRTDAEWRAMLTPEQYDVLRGHGTERPSSCALNHEERAGTFHCVGCGQPLFRSLEKFESGTGWPSFNDPIEGAVETSRDASWGMVRTEVHCSACGGHLGHVFEDGPPPTNLRYCINGVALDFKPRD</sequence>
<dbReference type="EMBL" id="WNKS01000016">
    <property type="protein sequence ID" value="MTV32392.1"/>
    <property type="molecule type" value="Genomic_DNA"/>
</dbReference>
<dbReference type="GO" id="GO:0006979">
    <property type="term" value="P:response to oxidative stress"/>
    <property type="evidence" value="ECO:0007669"/>
    <property type="project" value="InterPro"/>
</dbReference>
<name>A0A6N8DP69_RHOAC</name>
<evidence type="ECO:0000313" key="9">
    <source>
        <dbReference type="EMBL" id="MTV32392.1"/>
    </source>
</evidence>
<comment type="caution">
    <text evidence="9">The sequence shown here is derived from an EMBL/GenBank/DDBJ whole genome shotgun (WGS) entry which is preliminary data.</text>
</comment>
<comment type="similarity">
    <text evidence="2">Belongs to the MsrB Met sulfoxide reductase family.</text>
</comment>
<dbReference type="PANTHER" id="PTHR10173">
    <property type="entry name" value="METHIONINE SULFOXIDE REDUCTASE"/>
    <property type="match status" value="1"/>
</dbReference>
<accession>A0A6N8DP69</accession>
<dbReference type="GO" id="GO:0005737">
    <property type="term" value="C:cytoplasm"/>
    <property type="evidence" value="ECO:0007669"/>
    <property type="project" value="TreeGrafter"/>
</dbReference>
<evidence type="ECO:0000256" key="2">
    <source>
        <dbReference type="ARBA" id="ARBA00007174"/>
    </source>
</evidence>
<evidence type="ECO:0000256" key="6">
    <source>
        <dbReference type="ARBA" id="ARBA00023002"/>
    </source>
</evidence>
<dbReference type="InterPro" id="IPR002579">
    <property type="entry name" value="Met_Sox_Rdtase_MsrB_dom"/>
</dbReference>
<keyword evidence="6 9" id="KW-0560">Oxidoreductase</keyword>
<keyword evidence="5" id="KW-0862">Zinc</keyword>
<dbReference type="Pfam" id="PF01641">
    <property type="entry name" value="SelR"/>
    <property type="match status" value="1"/>
</dbReference>
<evidence type="ECO:0000256" key="3">
    <source>
        <dbReference type="ARBA" id="ARBA00012499"/>
    </source>
</evidence>
<dbReference type="GO" id="GO:0033743">
    <property type="term" value="F:peptide-methionine (R)-S-oxide reductase activity"/>
    <property type="evidence" value="ECO:0007669"/>
    <property type="project" value="UniProtKB-EC"/>
</dbReference>
<dbReference type="GO" id="GO:0046872">
    <property type="term" value="F:metal ion binding"/>
    <property type="evidence" value="ECO:0007669"/>
    <property type="project" value="UniProtKB-KW"/>
</dbReference>
<organism evidence="9 10">
    <name type="scientific">Rhodoblastus acidophilus</name>
    <name type="common">Rhodopseudomonas acidophila</name>
    <dbReference type="NCBI Taxonomy" id="1074"/>
    <lineage>
        <taxon>Bacteria</taxon>
        <taxon>Pseudomonadati</taxon>
        <taxon>Pseudomonadota</taxon>
        <taxon>Alphaproteobacteria</taxon>
        <taxon>Hyphomicrobiales</taxon>
        <taxon>Rhodoblastaceae</taxon>
        <taxon>Rhodoblastus</taxon>
    </lineage>
</organism>
<evidence type="ECO:0000256" key="5">
    <source>
        <dbReference type="ARBA" id="ARBA00022833"/>
    </source>
</evidence>
<dbReference type="PROSITE" id="PS51790">
    <property type="entry name" value="MSRB"/>
    <property type="match status" value="1"/>
</dbReference>
<dbReference type="Gene3D" id="2.170.150.20">
    <property type="entry name" value="Peptide methionine sulfoxide reductase"/>
    <property type="match status" value="1"/>
</dbReference>
<protein>
    <recommendedName>
        <fullName evidence="3">peptide-methionine (R)-S-oxide reductase</fullName>
        <ecNumber evidence="3">1.8.4.12</ecNumber>
    </recommendedName>
</protein>
<comment type="cofactor">
    <cofactor evidence="1">
        <name>Zn(2+)</name>
        <dbReference type="ChEBI" id="CHEBI:29105"/>
    </cofactor>
</comment>
<dbReference type="RefSeq" id="WP_155447084.1">
    <property type="nucleotide sequence ID" value="NZ_JAOQNR010000016.1"/>
</dbReference>
<dbReference type="FunFam" id="2.170.150.20:FF:000001">
    <property type="entry name" value="Peptide methionine sulfoxide reductase MsrB"/>
    <property type="match status" value="1"/>
</dbReference>
<proteinExistence type="inferred from homology"/>
<dbReference type="SUPFAM" id="SSF51316">
    <property type="entry name" value="Mss4-like"/>
    <property type="match status" value="1"/>
</dbReference>
<dbReference type="NCBIfam" id="TIGR00357">
    <property type="entry name" value="peptide-methionine (R)-S-oxide reductase MsrB"/>
    <property type="match status" value="1"/>
</dbReference>
<feature type="domain" description="MsrB" evidence="8">
    <location>
        <begin position="11"/>
        <end position="132"/>
    </location>
</feature>
<dbReference type="GO" id="GO:0030091">
    <property type="term" value="P:protein repair"/>
    <property type="evidence" value="ECO:0007669"/>
    <property type="project" value="InterPro"/>
</dbReference>
<dbReference type="OrthoDB" id="9785497at2"/>
<evidence type="ECO:0000259" key="8">
    <source>
        <dbReference type="PROSITE" id="PS51790"/>
    </source>
</evidence>
<evidence type="ECO:0000256" key="4">
    <source>
        <dbReference type="ARBA" id="ARBA00022723"/>
    </source>
</evidence>
<evidence type="ECO:0000256" key="7">
    <source>
        <dbReference type="ARBA" id="ARBA00048488"/>
    </source>
</evidence>
<keyword evidence="4" id="KW-0479">Metal-binding</keyword>
<dbReference type="InterPro" id="IPR028427">
    <property type="entry name" value="Met_Sox_Rdtase_MsrB"/>
</dbReference>
<dbReference type="EC" id="1.8.4.12" evidence="3"/>
<gene>
    <name evidence="9" type="primary">msrB</name>
    <name evidence="9" type="ORF">GJ654_15490</name>
</gene>
<dbReference type="Proteomes" id="UP000439113">
    <property type="component" value="Unassembled WGS sequence"/>
</dbReference>
<dbReference type="PANTHER" id="PTHR10173:SF57">
    <property type="entry name" value="PEPTIDE-METHIONINE (R)-S-OXIDE REDUCTASE"/>
    <property type="match status" value="1"/>
</dbReference>
<comment type="catalytic activity">
    <reaction evidence="7">
        <text>L-methionyl-[protein] + [thioredoxin]-disulfide + H2O = L-methionyl-(R)-S-oxide-[protein] + [thioredoxin]-dithiol</text>
        <dbReference type="Rhea" id="RHEA:24164"/>
        <dbReference type="Rhea" id="RHEA-COMP:10698"/>
        <dbReference type="Rhea" id="RHEA-COMP:10700"/>
        <dbReference type="Rhea" id="RHEA-COMP:12313"/>
        <dbReference type="Rhea" id="RHEA-COMP:12314"/>
        <dbReference type="ChEBI" id="CHEBI:15377"/>
        <dbReference type="ChEBI" id="CHEBI:16044"/>
        <dbReference type="ChEBI" id="CHEBI:29950"/>
        <dbReference type="ChEBI" id="CHEBI:45764"/>
        <dbReference type="ChEBI" id="CHEBI:50058"/>
        <dbReference type="EC" id="1.8.4.12"/>
    </reaction>
</comment>
<dbReference type="AlphaFoldDB" id="A0A6N8DP69"/>
<evidence type="ECO:0000256" key="1">
    <source>
        <dbReference type="ARBA" id="ARBA00001947"/>
    </source>
</evidence>
<reference evidence="9 10" key="1">
    <citation type="submission" date="2019-11" db="EMBL/GenBank/DDBJ databases">
        <title>Whole-genome sequence of a Rhodoblastus acidophilus DSM 142.</title>
        <authorList>
            <person name="Kyndt J.A."/>
            <person name="Meyer T.E."/>
        </authorList>
    </citation>
    <scope>NUCLEOTIDE SEQUENCE [LARGE SCALE GENOMIC DNA]</scope>
    <source>
        <strain evidence="9 10">DSM 142</strain>
    </source>
</reference>
<evidence type="ECO:0000313" key="10">
    <source>
        <dbReference type="Proteomes" id="UP000439113"/>
    </source>
</evidence>